<sequence>MSHAMAITEQNGEDEATKSQYQKGVKQLIDNGLQKVPKKYILPASDRPAARNKEDSNVEKQNLQLPIIDFAELLGPFRPQVLQSLANACEEYGFFHVVNHGIRDDVLNNMLDVSSRFFNLPFEERAKYITSDVRAAVRYGTSFNQAKDSVFCWRDFFKLLCNPLPDYMPHWPSPPRQL</sequence>
<name>A0AAV1X5U2_LUPLU</name>
<organism evidence="6 7">
    <name type="scientific">Lupinus luteus</name>
    <name type="common">European yellow lupine</name>
    <dbReference type="NCBI Taxonomy" id="3873"/>
    <lineage>
        <taxon>Eukaryota</taxon>
        <taxon>Viridiplantae</taxon>
        <taxon>Streptophyta</taxon>
        <taxon>Embryophyta</taxon>
        <taxon>Tracheophyta</taxon>
        <taxon>Spermatophyta</taxon>
        <taxon>Magnoliopsida</taxon>
        <taxon>eudicotyledons</taxon>
        <taxon>Gunneridae</taxon>
        <taxon>Pentapetalae</taxon>
        <taxon>rosids</taxon>
        <taxon>fabids</taxon>
        <taxon>Fabales</taxon>
        <taxon>Fabaceae</taxon>
        <taxon>Papilionoideae</taxon>
        <taxon>50 kb inversion clade</taxon>
        <taxon>genistoids sensu lato</taxon>
        <taxon>core genistoids</taxon>
        <taxon>Genisteae</taxon>
        <taxon>Lupinus</taxon>
    </lineage>
</organism>
<evidence type="ECO:0000256" key="4">
    <source>
        <dbReference type="SAM" id="MobiDB-lite"/>
    </source>
</evidence>
<keyword evidence="3" id="KW-0408">Iron</keyword>
<gene>
    <name evidence="6" type="ORF">LLUT_LOCUS17997</name>
</gene>
<dbReference type="GO" id="GO:0046872">
    <property type="term" value="F:metal ion binding"/>
    <property type="evidence" value="ECO:0007669"/>
    <property type="project" value="UniProtKB-KW"/>
</dbReference>
<evidence type="ECO:0000313" key="7">
    <source>
        <dbReference type="Proteomes" id="UP001497480"/>
    </source>
</evidence>
<dbReference type="Pfam" id="PF14226">
    <property type="entry name" value="DIOX_N"/>
    <property type="match status" value="1"/>
</dbReference>
<accession>A0AAV1X5U2</accession>
<evidence type="ECO:0000256" key="1">
    <source>
        <dbReference type="ARBA" id="ARBA00022723"/>
    </source>
</evidence>
<dbReference type="GO" id="GO:0016491">
    <property type="term" value="F:oxidoreductase activity"/>
    <property type="evidence" value="ECO:0007669"/>
    <property type="project" value="UniProtKB-KW"/>
</dbReference>
<protein>
    <recommendedName>
        <fullName evidence="5">Non-haem dioxygenase N-terminal domain-containing protein</fullName>
    </recommendedName>
</protein>
<evidence type="ECO:0000256" key="2">
    <source>
        <dbReference type="ARBA" id="ARBA00023002"/>
    </source>
</evidence>
<keyword evidence="2" id="KW-0560">Oxidoreductase</keyword>
<evidence type="ECO:0000256" key="3">
    <source>
        <dbReference type="ARBA" id="ARBA00023004"/>
    </source>
</evidence>
<dbReference type="Gene3D" id="2.60.120.330">
    <property type="entry name" value="B-lactam Antibiotic, Isopenicillin N Synthase, Chain"/>
    <property type="match status" value="1"/>
</dbReference>
<dbReference type="PANTHER" id="PTHR10209">
    <property type="entry name" value="OXIDOREDUCTASE, 2OG-FE II OXYGENASE FAMILY PROTEIN"/>
    <property type="match status" value="1"/>
</dbReference>
<dbReference type="Proteomes" id="UP001497480">
    <property type="component" value="Unassembled WGS sequence"/>
</dbReference>
<dbReference type="SUPFAM" id="SSF51197">
    <property type="entry name" value="Clavaminate synthase-like"/>
    <property type="match status" value="1"/>
</dbReference>
<proteinExistence type="predicted"/>
<keyword evidence="1" id="KW-0479">Metal-binding</keyword>
<dbReference type="InterPro" id="IPR027443">
    <property type="entry name" value="IPNS-like_sf"/>
</dbReference>
<comment type="caution">
    <text evidence="6">The sequence shown here is derived from an EMBL/GenBank/DDBJ whole genome shotgun (WGS) entry which is preliminary data.</text>
</comment>
<feature type="domain" description="Non-haem dioxygenase N-terminal" evidence="5">
    <location>
        <begin position="65"/>
        <end position="172"/>
    </location>
</feature>
<evidence type="ECO:0000313" key="6">
    <source>
        <dbReference type="EMBL" id="CAL0316937.1"/>
    </source>
</evidence>
<feature type="region of interest" description="Disordered" evidence="4">
    <location>
        <begin position="1"/>
        <end position="23"/>
    </location>
</feature>
<keyword evidence="7" id="KW-1185">Reference proteome</keyword>
<dbReference type="PANTHER" id="PTHR10209:SF251">
    <property type="entry name" value="PROTEIN DMR6-LIKE OXYGENASE 2"/>
    <property type="match status" value="1"/>
</dbReference>
<reference evidence="6 7" key="1">
    <citation type="submission" date="2024-03" db="EMBL/GenBank/DDBJ databases">
        <authorList>
            <person name="Martinez-Hernandez J."/>
        </authorList>
    </citation>
    <scope>NUCLEOTIDE SEQUENCE [LARGE SCALE GENOMIC DNA]</scope>
</reference>
<dbReference type="InterPro" id="IPR026992">
    <property type="entry name" value="DIOX_N"/>
</dbReference>
<evidence type="ECO:0000259" key="5">
    <source>
        <dbReference type="Pfam" id="PF14226"/>
    </source>
</evidence>
<dbReference type="EMBL" id="CAXHTB010000012">
    <property type="protein sequence ID" value="CAL0316937.1"/>
    <property type="molecule type" value="Genomic_DNA"/>
</dbReference>
<dbReference type="AlphaFoldDB" id="A0AAV1X5U2"/>